<sequence length="108" mass="12445">MSSRIVRFNPGLYKPLYQKFRFFPSASPEKYGGSFLKNAMAEVPELLFCIPMLVFSFGVLAYRMSMDTPEIEKPFKNYYSVIRPDDPRIKFIDTRFYDACGAATSKAN</sequence>
<comment type="caution">
    <text evidence="2">The sequence shown here is derived from an EMBL/GenBank/DDBJ whole genome shotgun (WGS) entry which is preliminary data.</text>
</comment>
<feature type="transmembrane region" description="Helical" evidence="1">
    <location>
        <begin position="43"/>
        <end position="62"/>
    </location>
</feature>
<evidence type="ECO:0000313" key="3">
    <source>
        <dbReference type="Proteomes" id="UP000318571"/>
    </source>
</evidence>
<keyword evidence="3" id="KW-1185">Reference proteome</keyword>
<evidence type="ECO:0000256" key="1">
    <source>
        <dbReference type="SAM" id="Phobius"/>
    </source>
</evidence>
<reference evidence="2 3" key="1">
    <citation type="journal article" date="2018" name="Nat. Ecol. Evol.">
        <title>Genomic signatures of mitonuclear coevolution across populations of Tigriopus californicus.</title>
        <authorList>
            <person name="Barreto F.S."/>
            <person name="Watson E.T."/>
            <person name="Lima T.G."/>
            <person name="Willett C.S."/>
            <person name="Edmands S."/>
            <person name="Li W."/>
            <person name="Burton R.S."/>
        </authorList>
    </citation>
    <scope>NUCLEOTIDE SEQUENCE [LARGE SCALE GENOMIC DNA]</scope>
    <source>
        <strain evidence="2 3">San Diego</strain>
    </source>
</reference>
<evidence type="ECO:0000313" key="2">
    <source>
        <dbReference type="EMBL" id="TRY62710.1"/>
    </source>
</evidence>
<protein>
    <submittedName>
        <fullName evidence="2">Uncharacterized protein</fullName>
    </submittedName>
</protein>
<accession>A0A553NB98</accession>
<proteinExistence type="predicted"/>
<keyword evidence="1" id="KW-0472">Membrane</keyword>
<dbReference type="EMBL" id="VCGU01000458">
    <property type="protein sequence ID" value="TRY62710.1"/>
    <property type="molecule type" value="Genomic_DNA"/>
</dbReference>
<dbReference type="AlphaFoldDB" id="A0A553NB98"/>
<dbReference type="Proteomes" id="UP000318571">
    <property type="component" value="Chromosome 10"/>
</dbReference>
<name>A0A553NB98_TIGCA</name>
<keyword evidence="1" id="KW-1133">Transmembrane helix</keyword>
<keyword evidence="1" id="KW-0812">Transmembrane</keyword>
<dbReference type="OrthoDB" id="6600151at2759"/>
<gene>
    <name evidence="2" type="ORF">TCAL_14355</name>
</gene>
<organism evidence="2 3">
    <name type="scientific">Tigriopus californicus</name>
    <name type="common">Marine copepod</name>
    <dbReference type="NCBI Taxonomy" id="6832"/>
    <lineage>
        <taxon>Eukaryota</taxon>
        <taxon>Metazoa</taxon>
        <taxon>Ecdysozoa</taxon>
        <taxon>Arthropoda</taxon>
        <taxon>Crustacea</taxon>
        <taxon>Multicrustacea</taxon>
        <taxon>Hexanauplia</taxon>
        <taxon>Copepoda</taxon>
        <taxon>Harpacticoida</taxon>
        <taxon>Harpacticidae</taxon>
        <taxon>Tigriopus</taxon>
    </lineage>
</organism>